<dbReference type="Gene3D" id="3.80.10.10">
    <property type="entry name" value="Ribonuclease Inhibitor"/>
    <property type="match status" value="1"/>
</dbReference>
<keyword evidence="3" id="KW-0677">Repeat</keyword>
<dbReference type="PANTHER" id="PTHR24373:SF370">
    <property type="entry name" value="FISH-LIPS, ISOFORM E"/>
    <property type="match status" value="1"/>
</dbReference>
<evidence type="ECO:0000256" key="1">
    <source>
        <dbReference type="ARBA" id="ARBA00022614"/>
    </source>
</evidence>
<keyword evidence="2" id="KW-0732">Signal</keyword>
<sequence length="550" mass="62522">MCFLSFWYTKQNNIMRLVFVLFLLTTFLILGTVDTAGKKQKKNQKPTPEPISSEGEEDEDAIPEKTLDEINEGHIGKYDKKPKKPSENGDDDDERMLEACSGESDQLCVCDVDTIDCRNVDFGQANYALQTANLKIMQKDFKPLIADFSDNRIGTKLHVDEILPGSEKYVSELKFSINAIITIDPNAFVKFTNLSKLYLDHNSIKNLKPEWFAPLSKTLHKLDLSNNQFTDIPDGMFESLKNLRVLNLDNNPLKLRKEMFRGLENLEELSLDGCRITDLPGDIFEYMPNLKGVSIAYNKFTELPRALSNIKNLASLDISGTAIAEIHDNAFGTIKSLEEIYMEKMTFLTVIRDCAFCGLVNLKKVLADNNTKLVEFHPNAFGFIESEPGMKVTRLEELDIRDCNISEMSQHTMDFSTLKIFKYGGNPWNCTCDLQFMIGEDQVGGDYDHVFAKCAYPKELKGKTLYSLKKYQVCEETRQAHKTSRILIIFVLFLLVIFVSLGCFLLVSTGKLSDMLRKVQVPEVSYSNLTDRCEENIIMDDDFQARPAQV</sequence>
<feature type="compositionally biased region" description="Basic and acidic residues" evidence="4">
    <location>
        <begin position="62"/>
        <end position="87"/>
    </location>
</feature>
<dbReference type="GO" id="GO:0031012">
    <property type="term" value="C:extracellular matrix"/>
    <property type="evidence" value="ECO:0007669"/>
    <property type="project" value="TreeGrafter"/>
</dbReference>
<dbReference type="InterPro" id="IPR050328">
    <property type="entry name" value="Dev_Immune_Receptor"/>
</dbReference>
<evidence type="ECO:0000313" key="6">
    <source>
        <dbReference type="EMBL" id="CAI5456629.1"/>
    </source>
</evidence>
<name>A0A9P1J807_9PELO</name>
<dbReference type="AlphaFoldDB" id="A0A9P1J807"/>
<reference evidence="6" key="1">
    <citation type="submission" date="2022-11" db="EMBL/GenBank/DDBJ databases">
        <authorList>
            <person name="Kikuchi T."/>
        </authorList>
    </citation>
    <scope>NUCLEOTIDE SEQUENCE</scope>
    <source>
        <strain evidence="6">PS1010</strain>
    </source>
</reference>
<dbReference type="EMBL" id="CANHGI010000006">
    <property type="protein sequence ID" value="CAI5456629.1"/>
    <property type="molecule type" value="Genomic_DNA"/>
</dbReference>
<comment type="caution">
    <text evidence="6">The sequence shown here is derived from an EMBL/GenBank/DDBJ whole genome shotgun (WGS) entry which is preliminary data.</text>
</comment>
<dbReference type="Proteomes" id="UP001152747">
    <property type="component" value="Unassembled WGS sequence"/>
</dbReference>
<feature type="transmembrane region" description="Helical" evidence="5">
    <location>
        <begin position="486"/>
        <end position="507"/>
    </location>
</feature>
<keyword evidence="5" id="KW-1133">Transmembrane helix</keyword>
<evidence type="ECO:0000313" key="7">
    <source>
        <dbReference type="Proteomes" id="UP001152747"/>
    </source>
</evidence>
<dbReference type="InterPro" id="IPR001611">
    <property type="entry name" value="Leu-rich_rpt"/>
</dbReference>
<keyword evidence="5" id="KW-0472">Membrane</keyword>
<dbReference type="GO" id="GO:0005615">
    <property type="term" value="C:extracellular space"/>
    <property type="evidence" value="ECO:0007669"/>
    <property type="project" value="TreeGrafter"/>
</dbReference>
<evidence type="ECO:0008006" key="8">
    <source>
        <dbReference type="Google" id="ProtNLM"/>
    </source>
</evidence>
<accession>A0A9P1J807</accession>
<dbReference type="SUPFAM" id="SSF52058">
    <property type="entry name" value="L domain-like"/>
    <property type="match status" value="1"/>
</dbReference>
<dbReference type="Pfam" id="PF13855">
    <property type="entry name" value="LRR_8"/>
    <property type="match status" value="2"/>
</dbReference>
<dbReference type="PANTHER" id="PTHR24373">
    <property type="entry name" value="SLIT RELATED LEUCINE-RICH REPEAT NEURONAL PROTEIN"/>
    <property type="match status" value="1"/>
</dbReference>
<gene>
    <name evidence="6" type="ORF">CAMP_LOCUS19266</name>
</gene>
<dbReference type="InterPro" id="IPR003591">
    <property type="entry name" value="Leu-rich_rpt_typical-subtyp"/>
</dbReference>
<dbReference type="InterPro" id="IPR032675">
    <property type="entry name" value="LRR_dom_sf"/>
</dbReference>
<keyword evidence="7" id="KW-1185">Reference proteome</keyword>
<evidence type="ECO:0000256" key="2">
    <source>
        <dbReference type="ARBA" id="ARBA00022729"/>
    </source>
</evidence>
<feature type="region of interest" description="Disordered" evidence="4">
    <location>
        <begin position="38"/>
        <end position="95"/>
    </location>
</feature>
<dbReference type="PROSITE" id="PS51450">
    <property type="entry name" value="LRR"/>
    <property type="match status" value="3"/>
</dbReference>
<evidence type="ECO:0000256" key="3">
    <source>
        <dbReference type="ARBA" id="ARBA00022737"/>
    </source>
</evidence>
<dbReference type="SMART" id="SM00369">
    <property type="entry name" value="LRR_TYP"/>
    <property type="match status" value="6"/>
</dbReference>
<dbReference type="OrthoDB" id="676979at2759"/>
<keyword evidence="1" id="KW-0433">Leucine-rich repeat</keyword>
<evidence type="ECO:0000256" key="4">
    <source>
        <dbReference type="SAM" id="MobiDB-lite"/>
    </source>
</evidence>
<organism evidence="6 7">
    <name type="scientific">Caenorhabditis angaria</name>
    <dbReference type="NCBI Taxonomy" id="860376"/>
    <lineage>
        <taxon>Eukaryota</taxon>
        <taxon>Metazoa</taxon>
        <taxon>Ecdysozoa</taxon>
        <taxon>Nematoda</taxon>
        <taxon>Chromadorea</taxon>
        <taxon>Rhabditida</taxon>
        <taxon>Rhabditina</taxon>
        <taxon>Rhabditomorpha</taxon>
        <taxon>Rhabditoidea</taxon>
        <taxon>Rhabditidae</taxon>
        <taxon>Peloderinae</taxon>
        <taxon>Caenorhabditis</taxon>
    </lineage>
</organism>
<protein>
    <recommendedName>
        <fullName evidence="8">LRRCT domain-containing protein</fullName>
    </recommendedName>
</protein>
<evidence type="ECO:0000256" key="5">
    <source>
        <dbReference type="SAM" id="Phobius"/>
    </source>
</evidence>
<proteinExistence type="predicted"/>
<keyword evidence="5" id="KW-0812">Transmembrane</keyword>